<gene>
    <name evidence="1" type="ORF">KJP28_14645</name>
</gene>
<sequence length="304" mass="34005">MGITARAMAFTERNRGALVANAWRQALVRPWVRFRLWTSVGRLFAPRLPDRWLFIGGCYNSGTTILREMLGAHPEIGTLPREGVELTSVFPDIEQGGWQRMWHRNADLTDLSHADPKTLARQAARDWAPWWPNGKRVFLEKSIIHGAWMPVLEAGFENCRFVGVVRNGLCAAEGIRRRAHPSGNAADELGANTYPIEEAAAQWVASNQRLLEDREKVSNFLEIRYEDLTADPIATLVRLFRFVGVDEHAARDLGGGVIAVGKRRFTIRDDNPASIARLTSSDRAAHRDVAGPMMVKLGYDGAPR</sequence>
<evidence type="ECO:0000313" key="2">
    <source>
        <dbReference type="Proteomes" id="UP000756530"/>
    </source>
</evidence>
<protein>
    <submittedName>
        <fullName evidence="1">Sulfotransferase</fullName>
    </submittedName>
</protein>
<dbReference type="Proteomes" id="UP000756530">
    <property type="component" value="Unassembled WGS sequence"/>
</dbReference>
<proteinExistence type="predicted"/>
<dbReference type="EMBL" id="JAHUZE010000003">
    <property type="protein sequence ID" value="MBV7380168.1"/>
    <property type="molecule type" value="Genomic_DNA"/>
</dbReference>
<dbReference type="Pfam" id="PF13469">
    <property type="entry name" value="Sulfotransfer_3"/>
    <property type="match status" value="1"/>
</dbReference>
<dbReference type="RefSeq" id="WP_218393357.1">
    <property type="nucleotide sequence ID" value="NZ_JAHUZE010000003.1"/>
</dbReference>
<name>A0ABS6T4M2_9RHOB</name>
<accession>A0ABS6T4M2</accession>
<keyword evidence="2" id="KW-1185">Reference proteome</keyword>
<reference evidence="1 2" key="1">
    <citation type="submission" date="2021-05" db="EMBL/GenBank/DDBJ databases">
        <title>Culturable bacteria isolated from Daya Bay.</title>
        <authorList>
            <person name="Zheng W."/>
            <person name="Yu S."/>
            <person name="Huang Y."/>
        </authorList>
    </citation>
    <scope>NUCLEOTIDE SEQUENCE [LARGE SCALE GENOMIC DNA]</scope>
    <source>
        <strain evidence="1 2">DP4N28-5</strain>
    </source>
</reference>
<evidence type="ECO:0000313" key="1">
    <source>
        <dbReference type="EMBL" id="MBV7380168.1"/>
    </source>
</evidence>
<comment type="caution">
    <text evidence="1">The sequence shown here is derived from an EMBL/GenBank/DDBJ whole genome shotgun (WGS) entry which is preliminary data.</text>
</comment>
<organism evidence="1 2">
    <name type="scientific">Maritimibacter dapengensis</name>
    <dbReference type="NCBI Taxonomy" id="2836868"/>
    <lineage>
        <taxon>Bacteria</taxon>
        <taxon>Pseudomonadati</taxon>
        <taxon>Pseudomonadota</taxon>
        <taxon>Alphaproteobacteria</taxon>
        <taxon>Rhodobacterales</taxon>
        <taxon>Roseobacteraceae</taxon>
        <taxon>Maritimibacter</taxon>
    </lineage>
</organism>